<reference evidence="10" key="1">
    <citation type="submission" date="2014-09" db="EMBL/GenBank/DDBJ databases">
        <title>Genome sequence of the luminous mushroom Mycena chlorophos for searching fungal bioluminescence genes.</title>
        <authorList>
            <person name="Tanaka Y."/>
            <person name="Kasuga D."/>
            <person name="Oba Y."/>
            <person name="Hase S."/>
            <person name="Sato K."/>
            <person name="Oba Y."/>
            <person name="Sakakibara Y."/>
        </authorList>
    </citation>
    <scope>NUCLEOTIDE SEQUENCE</scope>
</reference>
<feature type="region of interest" description="Disordered" evidence="8">
    <location>
        <begin position="505"/>
        <end position="636"/>
    </location>
</feature>
<dbReference type="PROSITE" id="PS00973">
    <property type="entry name" value="USP_2"/>
    <property type="match status" value="1"/>
</dbReference>
<feature type="compositionally biased region" description="Basic and acidic residues" evidence="8">
    <location>
        <begin position="588"/>
        <end position="599"/>
    </location>
</feature>
<name>A0ABQ0M4R4_MYCCL</name>
<keyword evidence="11" id="KW-1185">Reference proteome</keyword>
<evidence type="ECO:0000256" key="7">
    <source>
        <dbReference type="RuleBase" id="RU366025"/>
    </source>
</evidence>
<dbReference type="SUPFAM" id="SSF54001">
    <property type="entry name" value="Cysteine proteinases"/>
    <property type="match status" value="1"/>
</dbReference>
<feature type="region of interest" description="Disordered" evidence="8">
    <location>
        <begin position="42"/>
        <end position="93"/>
    </location>
</feature>
<feature type="domain" description="USP" evidence="9">
    <location>
        <begin position="113"/>
        <end position="413"/>
    </location>
</feature>
<evidence type="ECO:0000259" key="9">
    <source>
        <dbReference type="PROSITE" id="PS50235"/>
    </source>
</evidence>
<dbReference type="InterPro" id="IPR018200">
    <property type="entry name" value="USP_CS"/>
</dbReference>
<evidence type="ECO:0000256" key="6">
    <source>
        <dbReference type="ARBA" id="ARBA00022807"/>
    </source>
</evidence>
<comment type="catalytic activity">
    <reaction evidence="1 7">
        <text>Thiol-dependent hydrolysis of ester, thioester, amide, peptide and isopeptide bonds formed by the C-terminal Gly of ubiquitin (a 76-residue protein attached to proteins as an intracellular targeting signal).</text>
        <dbReference type="EC" id="3.4.19.12"/>
    </reaction>
</comment>
<dbReference type="InterPro" id="IPR028889">
    <property type="entry name" value="USP"/>
</dbReference>
<feature type="compositionally biased region" description="Pro residues" evidence="8">
    <location>
        <begin position="558"/>
        <end position="569"/>
    </location>
</feature>
<dbReference type="Gene3D" id="3.90.70.10">
    <property type="entry name" value="Cysteine proteinases"/>
    <property type="match status" value="1"/>
</dbReference>
<feature type="compositionally biased region" description="Low complexity" evidence="8">
    <location>
        <begin position="513"/>
        <end position="525"/>
    </location>
</feature>
<evidence type="ECO:0000313" key="10">
    <source>
        <dbReference type="EMBL" id="GAT58212.1"/>
    </source>
</evidence>
<comment type="similarity">
    <text evidence="2 7">Belongs to the peptidase C19 family.</text>
</comment>
<organism evidence="10 11">
    <name type="scientific">Mycena chlorophos</name>
    <name type="common">Agaric fungus</name>
    <name type="synonym">Agaricus chlorophos</name>
    <dbReference type="NCBI Taxonomy" id="658473"/>
    <lineage>
        <taxon>Eukaryota</taxon>
        <taxon>Fungi</taxon>
        <taxon>Dikarya</taxon>
        <taxon>Basidiomycota</taxon>
        <taxon>Agaricomycotina</taxon>
        <taxon>Agaricomycetes</taxon>
        <taxon>Agaricomycetidae</taxon>
        <taxon>Agaricales</taxon>
        <taxon>Marasmiineae</taxon>
        <taxon>Mycenaceae</taxon>
        <taxon>Mycena</taxon>
    </lineage>
</organism>
<evidence type="ECO:0000256" key="4">
    <source>
        <dbReference type="ARBA" id="ARBA00022786"/>
    </source>
</evidence>
<evidence type="ECO:0000256" key="3">
    <source>
        <dbReference type="ARBA" id="ARBA00022670"/>
    </source>
</evidence>
<dbReference type="PANTHER" id="PTHR24006:SF758">
    <property type="entry name" value="UBIQUITIN CARBOXYL-TERMINAL HYDROLASE 36"/>
    <property type="match status" value="1"/>
</dbReference>
<protein>
    <recommendedName>
        <fullName evidence="7">Ubiquitin carboxyl-terminal hydrolase</fullName>
        <ecNumber evidence="7">3.4.19.12</ecNumber>
    </recommendedName>
</protein>
<feature type="region of interest" description="Disordered" evidence="8">
    <location>
        <begin position="1"/>
        <end position="28"/>
    </location>
</feature>
<dbReference type="PROSITE" id="PS00972">
    <property type="entry name" value="USP_1"/>
    <property type="match status" value="1"/>
</dbReference>
<dbReference type="InterPro" id="IPR001394">
    <property type="entry name" value="Peptidase_C19_UCH"/>
</dbReference>
<gene>
    <name evidence="10" type="ORF">MCHLO_14668</name>
</gene>
<sequence>MLAAPLFPQTTPFSSADGPKHSKDIDAFNKLLQPPVEFIEGSSSGALAVPEEQYEPINATPKPTKSERPRPTSPPPLQSSKNPTPARANTASASSLYPGTIDATWPTSLKRGQGLYNSGNSCFLNSAVQCLLHTPPLIRVVLDHKQSDCKVKQGAFCMTCSMRVAADKSYNGSSAFLPSSISNKLQLIAKHMRRGRQEDSHEFLRYAIDAMQKSCLAGYPPKIDPKLAETTWVHKIFGGRLRSRVHCKACGHNSDTFDSILDLSLDIHNLRGVRAALSKFTAKDLLNGADKYKCEKCKKPVIAEKSFSIHEAPMVLTVHLKRFTPMGRKLANPIEYEERLSLRDYMSEGQHGPTYSLYGVICHAGSGPNSGHYYAYVKAPTGRWMEMNDEMVSGTNSVPLNHRNAYILFYIREKGQVLDAAINTVPRNKDTVISQMGMKKRPREDDTEDAGVKVSKPFIGPRIPPHLERANKSDPQADLLSKKIDAARRKSAPSSQALGILDDYKSDSDQEQEPSQQEPGSQPSRPLAPTPPPPSSLPPSSPLAPSSSTANADSSPPAAAPAPSLPPSRPAGVSSQSFYSSAPKRKRSDSDSFGRENTKDGSSQSSKRSPLGRSLTPYGNRRLTSAMKPKGRPRGI</sequence>
<evidence type="ECO:0000256" key="1">
    <source>
        <dbReference type="ARBA" id="ARBA00000707"/>
    </source>
</evidence>
<feature type="compositionally biased region" description="Polar residues" evidence="8">
    <location>
        <begin position="78"/>
        <end position="93"/>
    </location>
</feature>
<feature type="compositionally biased region" description="Pro residues" evidence="8">
    <location>
        <begin position="526"/>
        <end position="542"/>
    </location>
</feature>
<dbReference type="InterPro" id="IPR038765">
    <property type="entry name" value="Papain-like_cys_pep_sf"/>
</dbReference>
<keyword evidence="6 7" id="KW-0788">Thiol protease</keyword>
<dbReference type="EMBL" id="DF849584">
    <property type="protein sequence ID" value="GAT58212.1"/>
    <property type="molecule type" value="Genomic_DNA"/>
</dbReference>
<feature type="compositionally biased region" description="Low complexity" evidence="8">
    <location>
        <begin position="543"/>
        <end position="557"/>
    </location>
</feature>
<feature type="compositionally biased region" description="Basic and acidic residues" evidence="8">
    <location>
        <begin position="18"/>
        <end position="27"/>
    </location>
</feature>
<evidence type="ECO:0000313" key="11">
    <source>
        <dbReference type="Proteomes" id="UP000815677"/>
    </source>
</evidence>
<evidence type="ECO:0000256" key="2">
    <source>
        <dbReference type="ARBA" id="ARBA00009085"/>
    </source>
</evidence>
<evidence type="ECO:0000256" key="5">
    <source>
        <dbReference type="ARBA" id="ARBA00022801"/>
    </source>
</evidence>
<dbReference type="PROSITE" id="PS50235">
    <property type="entry name" value="USP_3"/>
    <property type="match status" value="1"/>
</dbReference>
<dbReference type="InterPro" id="IPR050164">
    <property type="entry name" value="Peptidase_C19"/>
</dbReference>
<dbReference type="EC" id="3.4.19.12" evidence="7"/>
<keyword evidence="3 7" id="KW-0645">Protease</keyword>
<evidence type="ECO:0000256" key="8">
    <source>
        <dbReference type="SAM" id="MobiDB-lite"/>
    </source>
</evidence>
<keyword evidence="4 7" id="KW-0833">Ubl conjugation pathway</keyword>
<feature type="region of interest" description="Disordered" evidence="8">
    <location>
        <begin position="436"/>
        <end position="477"/>
    </location>
</feature>
<proteinExistence type="inferred from homology"/>
<dbReference type="Proteomes" id="UP000815677">
    <property type="component" value="Unassembled WGS sequence"/>
</dbReference>
<accession>A0ABQ0M4R4</accession>
<keyword evidence="5 7" id="KW-0378">Hydrolase</keyword>
<dbReference type="Pfam" id="PF00443">
    <property type="entry name" value="UCH"/>
    <property type="match status" value="1"/>
</dbReference>
<dbReference type="PANTHER" id="PTHR24006">
    <property type="entry name" value="UBIQUITIN CARBOXYL-TERMINAL HYDROLASE"/>
    <property type="match status" value="1"/>
</dbReference>